<protein>
    <submittedName>
        <fullName evidence="1">Uncharacterized protein</fullName>
    </submittedName>
</protein>
<dbReference type="AlphaFoldDB" id="A0A3M7R7W1"/>
<sequence length="61" mass="7304">MVKIMDIQIYLSLLKTDLPEKKSLILDLAYNVFLYRTKLRSRVHNLLNFNRLNIDKNSTKH</sequence>
<evidence type="ECO:0000313" key="1">
    <source>
        <dbReference type="EMBL" id="RNA19616.1"/>
    </source>
</evidence>
<organism evidence="1 2">
    <name type="scientific">Brachionus plicatilis</name>
    <name type="common">Marine rotifer</name>
    <name type="synonym">Brachionus muelleri</name>
    <dbReference type="NCBI Taxonomy" id="10195"/>
    <lineage>
        <taxon>Eukaryota</taxon>
        <taxon>Metazoa</taxon>
        <taxon>Spiralia</taxon>
        <taxon>Gnathifera</taxon>
        <taxon>Rotifera</taxon>
        <taxon>Eurotatoria</taxon>
        <taxon>Monogononta</taxon>
        <taxon>Pseudotrocha</taxon>
        <taxon>Ploima</taxon>
        <taxon>Brachionidae</taxon>
        <taxon>Brachionus</taxon>
    </lineage>
</organism>
<proteinExistence type="predicted"/>
<comment type="caution">
    <text evidence="1">The sequence shown here is derived from an EMBL/GenBank/DDBJ whole genome shotgun (WGS) entry which is preliminary data.</text>
</comment>
<accession>A0A3M7R7W1</accession>
<dbReference type="Proteomes" id="UP000276133">
    <property type="component" value="Unassembled WGS sequence"/>
</dbReference>
<dbReference type="EMBL" id="REGN01004015">
    <property type="protein sequence ID" value="RNA19616.1"/>
    <property type="molecule type" value="Genomic_DNA"/>
</dbReference>
<gene>
    <name evidence="1" type="ORF">BpHYR1_034581</name>
</gene>
<reference evidence="1 2" key="1">
    <citation type="journal article" date="2018" name="Sci. Rep.">
        <title>Genomic signatures of local adaptation to the degree of environmental predictability in rotifers.</title>
        <authorList>
            <person name="Franch-Gras L."/>
            <person name="Hahn C."/>
            <person name="Garcia-Roger E.M."/>
            <person name="Carmona M.J."/>
            <person name="Serra M."/>
            <person name="Gomez A."/>
        </authorList>
    </citation>
    <scope>NUCLEOTIDE SEQUENCE [LARGE SCALE GENOMIC DNA]</scope>
    <source>
        <strain evidence="1">HYR1</strain>
    </source>
</reference>
<evidence type="ECO:0000313" key="2">
    <source>
        <dbReference type="Proteomes" id="UP000276133"/>
    </source>
</evidence>
<name>A0A3M7R7W1_BRAPC</name>
<keyword evidence="2" id="KW-1185">Reference proteome</keyword>